<keyword evidence="9 11" id="KW-0413">Isomerase</keyword>
<feature type="binding site" evidence="11">
    <location>
        <begin position="6"/>
        <end position="7"/>
    </location>
    <ligand>
        <name>substrate</name>
    </ligand>
</feature>
<comment type="cofactor">
    <cofactor evidence="1 11">
        <name>FMN</name>
        <dbReference type="ChEBI" id="CHEBI:58210"/>
    </cofactor>
</comment>
<evidence type="ECO:0000313" key="13">
    <source>
        <dbReference type="EMBL" id="ALS73844.1"/>
    </source>
</evidence>
<evidence type="ECO:0000256" key="8">
    <source>
        <dbReference type="ARBA" id="ARBA00023229"/>
    </source>
</evidence>
<feature type="binding site" evidence="11">
    <location>
        <begin position="62"/>
        <end position="64"/>
    </location>
    <ligand>
        <name>FMN</name>
        <dbReference type="ChEBI" id="CHEBI:58210"/>
    </ligand>
</feature>
<dbReference type="NCBIfam" id="TIGR02151">
    <property type="entry name" value="IPP_isom_2"/>
    <property type="match status" value="1"/>
</dbReference>
<accession>A0A0U2Z3Q3</accession>
<dbReference type="GO" id="GO:0070402">
    <property type="term" value="F:NADPH binding"/>
    <property type="evidence" value="ECO:0007669"/>
    <property type="project" value="UniProtKB-UniRule"/>
</dbReference>
<feature type="binding site" evidence="11">
    <location>
        <position position="122"/>
    </location>
    <ligand>
        <name>FMN</name>
        <dbReference type="ChEBI" id="CHEBI:58210"/>
    </ligand>
</feature>
<dbReference type="Gene3D" id="3.20.20.70">
    <property type="entry name" value="Aldolase class I"/>
    <property type="match status" value="1"/>
</dbReference>
<comment type="cofactor">
    <cofactor evidence="11">
        <name>Mg(2+)</name>
        <dbReference type="ChEBI" id="CHEBI:18420"/>
    </cofactor>
</comment>
<feature type="binding site" evidence="11">
    <location>
        <position position="184"/>
    </location>
    <ligand>
        <name>FMN</name>
        <dbReference type="ChEBI" id="CHEBI:58210"/>
    </ligand>
</feature>
<feature type="binding site" evidence="11">
    <location>
        <position position="93"/>
    </location>
    <ligand>
        <name>FMN</name>
        <dbReference type="ChEBI" id="CHEBI:58210"/>
    </ligand>
</feature>
<keyword evidence="14" id="KW-1185">Reference proteome</keyword>
<keyword evidence="2 11" id="KW-0963">Cytoplasm</keyword>
<comment type="cofactor">
    <cofactor evidence="11">
        <name>NADPH</name>
        <dbReference type="ChEBI" id="CHEBI:57783"/>
    </cofactor>
</comment>
<evidence type="ECO:0000256" key="1">
    <source>
        <dbReference type="ARBA" id="ARBA00001917"/>
    </source>
</evidence>
<dbReference type="PANTHER" id="PTHR43665">
    <property type="entry name" value="ISOPENTENYL-DIPHOSPHATE DELTA-ISOMERASE"/>
    <property type="match status" value="1"/>
</dbReference>
<keyword evidence="8 11" id="KW-0414">Isoprene biosynthesis</keyword>
<dbReference type="HAMAP" id="MF_00354">
    <property type="entry name" value="Idi_2"/>
    <property type="match status" value="1"/>
</dbReference>
<comment type="function">
    <text evidence="11">Involved in the biosynthesis of isoprenoids. Catalyzes the 1,3-allylic rearrangement of the homoallylic substrate isopentenyl (IPP) to its allylic isomer, dimethylallyl diphosphate (DMAPP).</text>
</comment>
<proteinExistence type="inferred from homology"/>
<keyword evidence="5 11" id="KW-0479">Metal-binding</keyword>
<keyword evidence="7 11" id="KW-0521">NADP</keyword>
<dbReference type="GO" id="GO:0008299">
    <property type="term" value="P:isoprenoid biosynthetic process"/>
    <property type="evidence" value="ECO:0007669"/>
    <property type="project" value="UniProtKB-UniRule"/>
</dbReference>
<dbReference type="GO" id="GO:0004452">
    <property type="term" value="F:isopentenyl-diphosphate delta-isomerase activity"/>
    <property type="evidence" value="ECO:0007669"/>
    <property type="project" value="UniProtKB-UniRule"/>
</dbReference>
<dbReference type="Pfam" id="PF01070">
    <property type="entry name" value="FMN_dh"/>
    <property type="match status" value="1"/>
</dbReference>
<comment type="subcellular location">
    <subcellularLocation>
        <location evidence="11">Cytoplasm</location>
    </subcellularLocation>
</comment>
<feature type="binding site" evidence="11">
    <location>
        <begin position="279"/>
        <end position="280"/>
    </location>
    <ligand>
        <name>FMN</name>
        <dbReference type="ChEBI" id="CHEBI:58210"/>
    </ligand>
</feature>
<dbReference type="SUPFAM" id="SSF51395">
    <property type="entry name" value="FMN-linked oxidoreductases"/>
    <property type="match status" value="1"/>
</dbReference>
<evidence type="ECO:0000256" key="3">
    <source>
        <dbReference type="ARBA" id="ARBA00022630"/>
    </source>
</evidence>
<evidence type="ECO:0000259" key="12">
    <source>
        <dbReference type="Pfam" id="PF01070"/>
    </source>
</evidence>
<dbReference type="OrthoDB" id="9795032at2"/>
<dbReference type="InterPro" id="IPR013785">
    <property type="entry name" value="Aldolase_TIM"/>
</dbReference>
<dbReference type="GO" id="GO:0000287">
    <property type="term" value="F:magnesium ion binding"/>
    <property type="evidence" value="ECO:0007669"/>
    <property type="project" value="UniProtKB-UniRule"/>
</dbReference>
<gene>
    <name evidence="11" type="primary">fni</name>
    <name evidence="13" type="ORF">AUC31_00625</name>
</gene>
<reference evidence="13" key="1">
    <citation type="submission" date="2016-01" db="EMBL/GenBank/DDBJ databases">
        <title>Complete genome of Planococcus rifietoensis type strain M8.</title>
        <authorList>
            <person name="See-Too W.S."/>
        </authorList>
    </citation>
    <scope>NUCLEOTIDE SEQUENCE [LARGE SCALE GENOMIC DNA]</scope>
    <source>
        <strain evidence="13">M8</strain>
    </source>
</reference>
<evidence type="ECO:0000256" key="2">
    <source>
        <dbReference type="ARBA" id="ARBA00022490"/>
    </source>
</evidence>
<feature type="domain" description="FMN-dependent dehydrogenase" evidence="12">
    <location>
        <begin position="166"/>
        <end position="322"/>
    </location>
</feature>
<sequence>MSRAKRKMDHINYALSTGQCRATWLDCVRFVHQALPGIGVADVSLEPKTGDLKLKSPVFINAMTGGGGSETLQLNAMLARAAKETGIAMAVGSQMAALKDKQERESYQIVRKENPNGTIFGNLGSEATVEQALEAVEMIEADALQIHLNVVQELTMPEGDRQFRGALDRIARIAEALHVPVIVKETGFGISQETAVALDNTQVAAIDASGFGGTNFASIENERRKRKLAYFEDWGIPTAAAIVECRNGFSRTVLASGGLQDAGDVVRALRLGADAAGIAGSFLKHAVSLGEAGLIDEINGLHEDVRMLMTALGACTIEDIRSAPAVINGELLSHLKQRGFETEHFAVPLKN</sequence>
<dbReference type="CDD" id="cd02811">
    <property type="entry name" value="IDI-2_FMN"/>
    <property type="match status" value="1"/>
</dbReference>
<organism evidence="13 14">
    <name type="scientific">Planococcus rifietoensis</name>
    <dbReference type="NCBI Taxonomy" id="200991"/>
    <lineage>
        <taxon>Bacteria</taxon>
        <taxon>Bacillati</taxon>
        <taxon>Bacillota</taxon>
        <taxon>Bacilli</taxon>
        <taxon>Bacillales</taxon>
        <taxon>Caryophanaceae</taxon>
        <taxon>Planococcus</taxon>
    </lineage>
</organism>
<dbReference type="Proteomes" id="UP000067683">
    <property type="component" value="Chromosome"/>
</dbReference>
<dbReference type="EC" id="5.3.3.2" evidence="11"/>
<comment type="catalytic activity">
    <reaction evidence="11">
        <text>isopentenyl diphosphate = dimethylallyl diphosphate</text>
        <dbReference type="Rhea" id="RHEA:23284"/>
        <dbReference type="ChEBI" id="CHEBI:57623"/>
        <dbReference type="ChEBI" id="CHEBI:128769"/>
        <dbReference type="EC" id="5.3.3.2"/>
    </reaction>
</comment>
<feature type="binding site" evidence="11">
    <location>
        <position position="214"/>
    </location>
    <ligand>
        <name>FMN</name>
        <dbReference type="ChEBI" id="CHEBI:58210"/>
    </ligand>
</feature>
<keyword evidence="4 11" id="KW-0288">FMN</keyword>
<evidence type="ECO:0000256" key="9">
    <source>
        <dbReference type="ARBA" id="ARBA00023235"/>
    </source>
</evidence>
<dbReference type="InterPro" id="IPR000262">
    <property type="entry name" value="FMN-dep_DH"/>
</dbReference>
<keyword evidence="3 11" id="KW-0285">Flavoprotein</keyword>
<dbReference type="STRING" id="200991.AUC31_00625"/>
<evidence type="ECO:0000256" key="10">
    <source>
        <dbReference type="ARBA" id="ARBA00025810"/>
    </source>
</evidence>
<dbReference type="PANTHER" id="PTHR43665:SF1">
    <property type="entry name" value="ISOPENTENYL-DIPHOSPHATE DELTA-ISOMERASE"/>
    <property type="match status" value="1"/>
</dbReference>
<dbReference type="GO" id="GO:0016491">
    <property type="term" value="F:oxidoreductase activity"/>
    <property type="evidence" value="ECO:0007669"/>
    <property type="project" value="InterPro"/>
</dbReference>
<feature type="binding site" evidence="11">
    <location>
        <position position="209"/>
    </location>
    <ligand>
        <name>FMN</name>
        <dbReference type="ChEBI" id="CHEBI:58210"/>
    </ligand>
</feature>
<dbReference type="PIRSF" id="PIRSF003314">
    <property type="entry name" value="IPP_isomerase"/>
    <property type="match status" value="1"/>
</dbReference>
<feature type="binding site" evidence="11">
    <location>
        <position position="153"/>
    </location>
    <ligand>
        <name>Mg(2+)</name>
        <dbReference type="ChEBI" id="CHEBI:18420"/>
    </ligand>
</feature>
<evidence type="ECO:0000256" key="5">
    <source>
        <dbReference type="ARBA" id="ARBA00022723"/>
    </source>
</evidence>
<evidence type="ECO:0000256" key="7">
    <source>
        <dbReference type="ARBA" id="ARBA00022857"/>
    </source>
</evidence>
<dbReference type="GO" id="GO:0010181">
    <property type="term" value="F:FMN binding"/>
    <property type="evidence" value="ECO:0007669"/>
    <property type="project" value="UniProtKB-UniRule"/>
</dbReference>
<evidence type="ECO:0000256" key="11">
    <source>
        <dbReference type="HAMAP-Rule" id="MF_00354"/>
    </source>
</evidence>
<dbReference type="GO" id="GO:0005737">
    <property type="term" value="C:cytoplasm"/>
    <property type="evidence" value="ECO:0007669"/>
    <property type="project" value="UniProtKB-SubCell"/>
</dbReference>
<comment type="subunit">
    <text evidence="10 11">Homooctamer. Dimer of tetramers.</text>
</comment>
<evidence type="ECO:0000256" key="6">
    <source>
        <dbReference type="ARBA" id="ARBA00022842"/>
    </source>
</evidence>
<name>A0A0U2Z3Q3_9BACL</name>
<dbReference type="InterPro" id="IPR011179">
    <property type="entry name" value="IPdP_isomerase"/>
</dbReference>
<dbReference type="EMBL" id="CP013659">
    <property type="protein sequence ID" value="ALS73844.1"/>
    <property type="molecule type" value="Genomic_DNA"/>
</dbReference>
<comment type="similarity">
    <text evidence="11">Belongs to the IPP isomerase type 2 family.</text>
</comment>
<comment type="caution">
    <text evidence="11">Lacks conserved residue(s) required for the propagation of feature annotation.</text>
</comment>
<dbReference type="KEGG" id="prt:AUC31_00625"/>
<protein>
    <recommendedName>
        <fullName evidence="11">Isopentenyl-diphosphate delta-isomerase</fullName>
        <shortName evidence="11">IPP isomerase</shortName>
        <ecNumber evidence="11">5.3.3.2</ecNumber>
    </recommendedName>
    <alternativeName>
        <fullName evidence="11">Isopentenyl diphosphate:dimethylallyl diphosphate isomerase</fullName>
    </alternativeName>
    <alternativeName>
        <fullName evidence="11">Isopentenyl pyrophosphate isomerase</fullName>
    </alternativeName>
    <alternativeName>
        <fullName evidence="11">Type 2 isopentenyl diphosphate isomerase</fullName>
        <shortName evidence="11">IDI-2</shortName>
    </alternativeName>
</protein>
<keyword evidence="6 11" id="KW-0460">Magnesium</keyword>
<evidence type="ECO:0000256" key="4">
    <source>
        <dbReference type="ARBA" id="ARBA00022643"/>
    </source>
</evidence>
<dbReference type="AlphaFoldDB" id="A0A0U2Z3Q3"/>
<feature type="binding site" evidence="11">
    <location>
        <position position="152"/>
    </location>
    <ligand>
        <name>substrate</name>
    </ligand>
</feature>
<evidence type="ECO:0000313" key="14">
    <source>
        <dbReference type="Proteomes" id="UP000067683"/>
    </source>
</evidence>